<name>A0A327K269_9BRAD</name>
<organism evidence="2 3">
    <name type="scientific">Rhodoplanes elegans</name>
    <dbReference type="NCBI Taxonomy" id="29408"/>
    <lineage>
        <taxon>Bacteria</taxon>
        <taxon>Pseudomonadati</taxon>
        <taxon>Pseudomonadota</taxon>
        <taxon>Alphaproteobacteria</taxon>
        <taxon>Hyphomicrobiales</taxon>
        <taxon>Nitrobacteraceae</taxon>
        <taxon>Rhodoplanes</taxon>
    </lineage>
</organism>
<dbReference type="EMBL" id="NPEU01000430">
    <property type="protein sequence ID" value="RAI32371.1"/>
    <property type="molecule type" value="Genomic_DNA"/>
</dbReference>
<dbReference type="AlphaFoldDB" id="A0A327K269"/>
<sequence>RRTMAPAPAGVNRPGGEGADGRGCIVPGGSPQSPLMPAKAGIQSAVPCRPWVPAFAGTSGFG</sequence>
<gene>
    <name evidence="2" type="ORF">CH338_24275</name>
</gene>
<evidence type="ECO:0000256" key="1">
    <source>
        <dbReference type="SAM" id="MobiDB-lite"/>
    </source>
</evidence>
<keyword evidence="3" id="KW-1185">Reference proteome</keyword>
<protein>
    <submittedName>
        <fullName evidence="2">Uncharacterized protein</fullName>
    </submittedName>
</protein>
<feature type="region of interest" description="Disordered" evidence="1">
    <location>
        <begin position="1"/>
        <end position="38"/>
    </location>
</feature>
<feature type="non-terminal residue" evidence="2">
    <location>
        <position position="1"/>
    </location>
</feature>
<dbReference type="Proteomes" id="UP000248863">
    <property type="component" value="Unassembled WGS sequence"/>
</dbReference>
<evidence type="ECO:0000313" key="2">
    <source>
        <dbReference type="EMBL" id="RAI32371.1"/>
    </source>
</evidence>
<reference evidence="2 3" key="1">
    <citation type="submission" date="2017-07" db="EMBL/GenBank/DDBJ databases">
        <title>Draft Genome Sequences of Select Purple Nonsulfur Bacteria.</title>
        <authorList>
            <person name="Lasarre B."/>
            <person name="Mckinlay J.B."/>
        </authorList>
    </citation>
    <scope>NUCLEOTIDE SEQUENCE [LARGE SCALE GENOMIC DNA]</scope>
    <source>
        <strain evidence="2 3">DSM 11907</strain>
    </source>
</reference>
<evidence type="ECO:0000313" key="3">
    <source>
        <dbReference type="Proteomes" id="UP000248863"/>
    </source>
</evidence>
<comment type="caution">
    <text evidence="2">The sequence shown here is derived from an EMBL/GenBank/DDBJ whole genome shotgun (WGS) entry which is preliminary data.</text>
</comment>
<proteinExistence type="predicted"/>
<accession>A0A327K269</accession>